<evidence type="ECO:0000313" key="4">
    <source>
        <dbReference type="Proteomes" id="UP000807353"/>
    </source>
</evidence>
<evidence type="ECO:0000256" key="2">
    <source>
        <dbReference type="SAM" id="Phobius"/>
    </source>
</evidence>
<dbReference type="Proteomes" id="UP000807353">
    <property type="component" value="Unassembled WGS sequence"/>
</dbReference>
<accession>A0A9P5XXN9</accession>
<evidence type="ECO:0000256" key="1">
    <source>
        <dbReference type="SAM" id="MobiDB-lite"/>
    </source>
</evidence>
<feature type="transmembrane region" description="Helical" evidence="2">
    <location>
        <begin position="224"/>
        <end position="247"/>
    </location>
</feature>
<gene>
    <name evidence="3" type="ORF">BDZ94DRAFT_1239785</name>
</gene>
<feature type="region of interest" description="Disordered" evidence="1">
    <location>
        <begin position="323"/>
        <end position="362"/>
    </location>
</feature>
<evidence type="ECO:0000313" key="3">
    <source>
        <dbReference type="EMBL" id="KAF9458685.1"/>
    </source>
</evidence>
<keyword evidence="2" id="KW-1133">Transmembrane helix</keyword>
<feature type="region of interest" description="Disordered" evidence="1">
    <location>
        <begin position="170"/>
        <end position="218"/>
    </location>
</feature>
<proteinExistence type="predicted"/>
<keyword evidence="2" id="KW-0812">Transmembrane</keyword>
<keyword evidence="4" id="KW-1185">Reference proteome</keyword>
<protein>
    <submittedName>
        <fullName evidence="3">Uncharacterized protein</fullName>
    </submittedName>
</protein>
<name>A0A9P5XXN9_9AGAR</name>
<dbReference type="OrthoDB" id="3265734at2759"/>
<dbReference type="Gene3D" id="2.60.120.260">
    <property type="entry name" value="Galactose-binding domain-like"/>
    <property type="match status" value="1"/>
</dbReference>
<reference evidence="3" key="1">
    <citation type="submission" date="2020-11" db="EMBL/GenBank/DDBJ databases">
        <authorList>
            <consortium name="DOE Joint Genome Institute"/>
            <person name="Ahrendt S."/>
            <person name="Riley R."/>
            <person name="Andreopoulos W."/>
            <person name="Labutti K."/>
            <person name="Pangilinan J."/>
            <person name="Ruiz-Duenas F.J."/>
            <person name="Barrasa J.M."/>
            <person name="Sanchez-Garcia M."/>
            <person name="Camarero S."/>
            <person name="Miyauchi S."/>
            <person name="Serrano A."/>
            <person name="Linde D."/>
            <person name="Babiker R."/>
            <person name="Drula E."/>
            <person name="Ayuso-Fernandez I."/>
            <person name="Pacheco R."/>
            <person name="Padilla G."/>
            <person name="Ferreira P."/>
            <person name="Barriuso J."/>
            <person name="Kellner H."/>
            <person name="Castanera R."/>
            <person name="Alfaro M."/>
            <person name="Ramirez L."/>
            <person name="Pisabarro A.G."/>
            <person name="Kuo A."/>
            <person name="Tritt A."/>
            <person name="Lipzen A."/>
            <person name="He G."/>
            <person name="Yan M."/>
            <person name="Ng V."/>
            <person name="Cullen D."/>
            <person name="Martin F."/>
            <person name="Rosso M.-N."/>
            <person name="Henrissat B."/>
            <person name="Hibbett D."/>
            <person name="Martinez A.T."/>
            <person name="Grigoriev I.V."/>
        </authorList>
    </citation>
    <scope>NUCLEOTIDE SEQUENCE</scope>
    <source>
        <strain evidence="3">CBS 247.69</strain>
    </source>
</reference>
<sequence length="362" mass="38308">MPVEQIDDTDPTIVYSDGWGVGGVNAEFQSTTHLTKQAGAHLLVTFEGISIEVYGTITLSGAVSKYSVDGSSASTYTSPAVARTDYRILFFRSPILPSGRHSLLVTSLLDKTFYVDYFVITSEDKASSGIGLPTSQNNSPTTQDVYTLTKETTVVSTLFPSLSPSPPFLLISSQPDATPTPNQEPNSSGRTTSSSIVLPTPQPLPQATTTATSALGSPSSNQRLLAGSIAGFTIAGSVIAFIAFFLWRYHRRSMKYAKTSTQDPIVTPKETNVTPFVLLETYSDYSGQTIPISTIIDPSGKRPVGRSDSEPSHLSRALLAAGGRDQSPLLPTPGGGGAPEDSLDGIDDSLPPAYYTNASGIV</sequence>
<dbReference type="EMBL" id="MU150333">
    <property type="protein sequence ID" value="KAF9458685.1"/>
    <property type="molecule type" value="Genomic_DNA"/>
</dbReference>
<dbReference type="AlphaFoldDB" id="A0A9P5XXN9"/>
<feature type="compositionally biased region" description="Polar residues" evidence="1">
    <location>
        <begin position="174"/>
        <end position="197"/>
    </location>
</feature>
<keyword evidence="2" id="KW-0472">Membrane</keyword>
<organism evidence="3 4">
    <name type="scientific">Collybia nuda</name>
    <dbReference type="NCBI Taxonomy" id="64659"/>
    <lineage>
        <taxon>Eukaryota</taxon>
        <taxon>Fungi</taxon>
        <taxon>Dikarya</taxon>
        <taxon>Basidiomycota</taxon>
        <taxon>Agaricomycotina</taxon>
        <taxon>Agaricomycetes</taxon>
        <taxon>Agaricomycetidae</taxon>
        <taxon>Agaricales</taxon>
        <taxon>Tricholomatineae</taxon>
        <taxon>Clitocybaceae</taxon>
        <taxon>Collybia</taxon>
    </lineage>
</organism>
<comment type="caution">
    <text evidence="3">The sequence shown here is derived from an EMBL/GenBank/DDBJ whole genome shotgun (WGS) entry which is preliminary data.</text>
</comment>